<dbReference type="Proteomes" id="UP000657574">
    <property type="component" value="Unassembled WGS sequence"/>
</dbReference>
<dbReference type="AlphaFoldDB" id="A0A917UJP5"/>
<feature type="compositionally biased region" description="Low complexity" evidence="1">
    <location>
        <begin position="37"/>
        <end position="46"/>
    </location>
</feature>
<sequence length="75" mass="8189">MTSRPTDGNHLPIYEGLVRELGDVVMEARTAAEHTQHQAAALLMPHHAPHHPYPQASHDARPAAGTQAEPRENTP</sequence>
<protein>
    <submittedName>
        <fullName evidence="2">Uncharacterized protein</fullName>
    </submittedName>
</protein>
<evidence type="ECO:0000313" key="2">
    <source>
        <dbReference type="EMBL" id="GGJ62291.1"/>
    </source>
</evidence>
<accession>A0A917UJP5</accession>
<organism evidence="2 3">
    <name type="scientific">Streptomyces brasiliensis</name>
    <dbReference type="NCBI Taxonomy" id="1954"/>
    <lineage>
        <taxon>Bacteria</taxon>
        <taxon>Bacillati</taxon>
        <taxon>Actinomycetota</taxon>
        <taxon>Actinomycetes</taxon>
        <taxon>Kitasatosporales</taxon>
        <taxon>Streptomycetaceae</taxon>
        <taxon>Streptomyces</taxon>
    </lineage>
</organism>
<evidence type="ECO:0000256" key="1">
    <source>
        <dbReference type="SAM" id="MobiDB-lite"/>
    </source>
</evidence>
<gene>
    <name evidence="2" type="ORF">GCM10010121_086190</name>
</gene>
<keyword evidence="3" id="KW-1185">Reference proteome</keyword>
<feature type="region of interest" description="Disordered" evidence="1">
    <location>
        <begin position="33"/>
        <end position="75"/>
    </location>
</feature>
<name>A0A917UJP5_9ACTN</name>
<reference evidence="2" key="1">
    <citation type="journal article" date="2014" name="Int. J. Syst. Evol. Microbiol.">
        <title>Complete genome sequence of Corynebacterium casei LMG S-19264T (=DSM 44701T), isolated from a smear-ripened cheese.</title>
        <authorList>
            <consortium name="US DOE Joint Genome Institute (JGI-PGF)"/>
            <person name="Walter F."/>
            <person name="Albersmeier A."/>
            <person name="Kalinowski J."/>
            <person name="Ruckert C."/>
        </authorList>
    </citation>
    <scope>NUCLEOTIDE SEQUENCE</scope>
    <source>
        <strain evidence="2">JCM 3086</strain>
    </source>
</reference>
<proteinExistence type="predicted"/>
<reference evidence="2" key="2">
    <citation type="submission" date="2020-09" db="EMBL/GenBank/DDBJ databases">
        <authorList>
            <person name="Sun Q."/>
            <person name="Ohkuma M."/>
        </authorList>
    </citation>
    <scope>NUCLEOTIDE SEQUENCE</scope>
    <source>
        <strain evidence="2">JCM 3086</strain>
    </source>
</reference>
<comment type="caution">
    <text evidence="2">The sequence shown here is derived from an EMBL/GenBank/DDBJ whole genome shotgun (WGS) entry which is preliminary data.</text>
</comment>
<dbReference type="EMBL" id="BMQA01000071">
    <property type="protein sequence ID" value="GGJ62291.1"/>
    <property type="molecule type" value="Genomic_DNA"/>
</dbReference>
<evidence type="ECO:0000313" key="3">
    <source>
        <dbReference type="Proteomes" id="UP000657574"/>
    </source>
</evidence>